<evidence type="ECO:0000313" key="1">
    <source>
        <dbReference type="EMBL" id="EQA47118.1"/>
    </source>
</evidence>
<dbReference type="STRING" id="1049789.LEP1GSC050_1022"/>
<accession>T0GP82</accession>
<reference evidence="1" key="1">
    <citation type="submission" date="2013-05" db="EMBL/GenBank/DDBJ databases">
        <authorList>
            <person name="Harkins D.M."/>
            <person name="Durkin A.S."/>
            <person name="Brinkac L.M."/>
            <person name="Haft D.H."/>
            <person name="Selengut J.D."/>
            <person name="Sanka R."/>
            <person name="DePew J."/>
            <person name="Purushe J."/>
            <person name="Hartskeerl R.A."/>
            <person name="Ahmed A."/>
            <person name="van der Linden H."/>
            <person name="Goris M.G.A."/>
            <person name="Vinetz J.M."/>
            <person name="Sutton G.G."/>
            <person name="Nierman W.C."/>
            <person name="Fouts D.E."/>
        </authorList>
    </citation>
    <scope>NUCLEOTIDE SEQUENCE [LARGE SCALE GENOMIC DNA]</scope>
    <source>
        <strain evidence="1">5399</strain>
    </source>
</reference>
<protein>
    <submittedName>
        <fullName evidence="1">Uncharacterized protein</fullName>
    </submittedName>
</protein>
<sequence length="43" mass="5212">MFRVHIEYMFHSSGIRNSFCLNVKPIFGISYLFRIRLFPTILF</sequence>
<dbReference type="EMBL" id="AHMO02000004">
    <property type="protein sequence ID" value="EQA47118.1"/>
    <property type="molecule type" value="Genomic_DNA"/>
</dbReference>
<comment type="caution">
    <text evidence="1">The sequence shown here is derived from an EMBL/GenBank/DDBJ whole genome shotgun (WGS) entry which is preliminary data.</text>
</comment>
<keyword evidence="2" id="KW-1185">Reference proteome</keyword>
<name>T0GP82_9LEPT</name>
<dbReference type="Proteomes" id="UP000015454">
    <property type="component" value="Unassembled WGS sequence"/>
</dbReference>
<proteinExistence type="predicted"/>
<organism evidence="1 2">
    <name type="scientific">Leptospira broomii serovar Hurstbridge str. 5399</name>
    <dbReference type="NCBI Taxonomy" id="1049789"/>
    <lineage>
        <taxon>Bacteria</taxon>
        <taxon>Pseudomonadati</taxon>
        <taxon>Spirochaetota</taxon>
        <taxon>Spirochaetia</taxon>
        <taxon>Leptospirales</taxon>
        <taxon>Leptospiraceae</taxon>
        <taxon>Leptospira</taxon>
    </lineage>
</organism>
<dbReference type="AlphaFoldDB" id="T0GP82"/>
<evidence type="ECO:0000313" key="2">
    <source>
        <dbReference type="Proteomes" id="UP000015454"/>
    </source>
</evidence>
<gene>
    <name evidence="1" type="ORF">LEP1GSC050_1022</name>
</gene>